<evidence type="ECO:0000313" key="1">
    <source>
        <dbReference type="EMBL" id="XDQ39994.1"/>
    </source>
</evidence>
<gene>
    <name evidence="1" type="ORF">AB5J49_45320</name>
</gene>
<dbReference type="Pfam" id="PF13424">
    <property type="entry name" value="TPR_12"/>
    <property type="match status" value="1"/>
</dbReference>
<dbReference type="SUPFAM" id="SSF48452">
    <property type="entry name" value="TPR-like"/>
    <property type="match status" value="1"/>
</dbReference>
<protein>
    <submittedName>
        <fullName evidence="1">Tetratricopeptide repeat protein</fullName>
    </submittedName>
</protein>
<dbReference type="AlphaFoldDB" id="A0AB39QG64"/>
<name>A0AB39QG64_9ACTN</name>
<dbReference type="EMBL" id="CP163439">
    <property type="protein sequence ID" value="XDQ39994.1"/>
    <property type="molecule type" value="Genomic_DNA"/>
</dbReference>
<dbReference type="Gene3D" id="1.25.40.10">
    <property type="entry name" value="Tetratricopeptide repeat domain"/>
    <property type="match status" value="1"/>
</dbReference>
<sequence>MTADTRIEQAQLIYERAVFGGDSSALEPAERGLDAVEADLALTRGKVVHARFLEERAEDARELELFERAAQLYGQLGDVRGEGEALFWVGAFHQVVRDDTEAALPAFTRALDLATRAEDRLTMSYALRHLGFAEHMAGRLDAARDRFEESTRLRRELGFLPGVAANLIGLAYVAAQQDRREEAAELLREAVESAEKGGAEGVLRWVAQAREELDLPG</sequence>
<dbReference type="InterPro" id="IPR011990">
    <property type="entry name" value="TPR-like_helical_dom_sf"/>
</dbReference>
<reference evidence="1" key="1">
    <citation type="submission" date="2024-07" db="EMBL/GenBank/DDBJ databases">
        <authorList>
            <person name="Yu S.T."/>
        </authorList>
    </citation>
    <scope>NUCLEOTIDE SEQUENCE</scope>
    <source>
        <strain evidence="1">R28</strain>
    </source>
</reference>
<organism evidence="1">
    <name type="scientific">Streptomyces sp. R28</name>
    <dbReference type="NCBI Taxonomy" id="3238628"/>
    <lineage>
        <taxon>Bacteria</taxon>
        <taxon>Bacillati</taxon>
        <taxon>Actinomycetota</taxon>
        <taxon>Actinomycetes</taxon>
        <taxon>Kitasatosporales</taxon>
        <taxon>Streptomycetaceae</taxon>
        <taxon>Streptomyces</taxon>
    </lineage>
</organism>
<proteinExistence type="predicted"/>
<accession>A0AB39QG64</accession>
<dbReference type="RefSeq" id="WP_369174701.1">
    <property type="nucleotide sequence ID" value="NZ_CP163439.1"/>
</dbReference>